<accession>A0A1P8WHE3</accession>
<sequence length="358" mass="37164">MSIWRWADMIDPIPETSRITLGEGDTPLVRSKSIGPAAGLKNLFFKLETGNASGSYKDRFAYAAISDMVARGKTKCIATSSGNTGAALAAYCAAAGIECHIAIVEGAPLGKLKQMMAYGANIARIKNFGTDAAATELVFKKLEQLGQRPDSAMQVSGFVYSPVGMSGVQTVAFELAEQAPQLIDHVFCPAGGGGLCVAMARGFAQLVDKGQLEKSAAVECVQPEGNDTISGPLRNGAAKAQEVVCTTKVSGLQVASVVDGHLAVEGCRASGGTGHLVSDEYVWAVQRRLAREEGIFSEPAGAVALSGALQAAKRGEVAADAMIVCMVTGSGFKDVAAVDRMNADVECPLVEADAVDAW</sequence>
<evidence type="ECO:0000313" key="4">
    <source>
        <dbReference type="EMBL" id="APZ93486.1"/>
    </source>
</evidence>
<dbReference type="InterPro" id="IPR050214">
    <property type="entry name" value="Cys_Synth/Cystath_Beta-Synth"/>
</dbReference>
<dbReference type="GO" id="GO:0004795">
    <property type="term" value="F:threonine synthase activity"/>
    <property type="evidence" value="ECO:0007669"/>
    <property type="project" value="UniProtKB-EC"/>
</dbReference>
<dbReference type="Pfam" id="PF00291">
    <property type="entry name" value="PALP"/>
    <property type="match status" value="1"/>
</dbReference>
<evidence type="ECO:0000256" key="2">
    <source>
        <dbReference type="ARBA" id="ARBA00022898"/>
    </source>
</evidence>
<dbReference type="GO" id="GO:1901605">
    <property type="term" value="P:alpha-amino acid metabolic process"/>
    <property type="evidence" value="ECO:0007669"/>
    <property type="project" value="UniProtKB-ARBA"/>
</dbReference>
<keyword evidence="2" id="KW-0663">Pyridoxal phosphate</keyword>
<evidence type="ECO:0000256" key="1">
    <source>
        <dbReference type="ARBA" id="ARBA00001933"/>
    </source>
</evidence>
<dbReference type="KEGG" id="fmr:Fuma_03104"/>
<dbReference type="STRING" id="1891926.Fuma_03104"/>
<dbReference type="AlphaFoldDB" id="A0A1P8WHE3"/>
<dbReference type="RefSeq" id="WP_077024940.1">
    <property type="nucleotide sequence ID" value="NZ_CP017641.1"/>
</dbReference>
<comment type="cofactor">
    <cofactor evidence="1">
        <name>pyridoxal 5'-phosphate</name>
        <dbReference type="ChEBI" id="CHEBI:597326"/>
    </cofactor>
</comment>
<protein>
    <submittedName>
        <fullName evidence="4">Threonine synthase</fullName>
        <ecNumber evidence="4">4.2.3.1</ecNumber>
    </submittedName>
</protein>
<dbReference type="InterPro" id="IPR001926">
    <property type="entry name" value="TrpB-like_PALP"/>
</dbReference>
<dbReference type="EMBL" id="CP017641">
    <property type="protein sequence ID" value="APZ93486.1"/>
    <property type="molecule type" value="Genomic_DNA"/>
</dbReference>
<dbReference type="SUPFAM" id="SSF53686">
    <property type="entry name" value="Tryptophan synthase beta subunit-like PLP-dependent enzymes"/>
    <property type="match status" value="1"/>
</dbReference>
<gene>
    <name evidence="4" type="primary">thrC_1</name>
    <name evidence="4" type="ORF">Fuma_03104</name>
</gene>
<keyword evidence="4" id="KW-0456">Lyase</keyword>
<reference evidence="4 5" key="1">
    <citation type="journal article" date="2016" name="Front. Microbiol.">
        <title>Fuerstia marisgermanicae gen. nov., sp. nov., an Unusual Member of the Phylum Planctomycetes from the German Wadden Sea.</title>
        <authorList>
            <person name="Kohn T."/>
            <person name="Heuer A."/>
            <person name="Jogler M."/>
            <person name="Vollmers J."/>
            <person name="Boedeker C."/>
            <person name="Bunk B."/>
            <person name="Rast P."/>
            <person name="Borchert D."/>
            <person name="Glockner I."/>
            <person name="Freese H.M."/>
            <person name="Klenk H.P."/>
            <person name="Overmann J."/>
            <person name="Kaster A.K."/>
            <person name="Rohde M."/>
            <person name="Wiegand S."/>
            <person name="Jogler C."/>
        </authorList>
    </citation>
    <scope>NUCLEOTIDE SEQUENCE [LARGE SCALE GENOMIC DNA]</scope>
    <source>
        <strain evidence="4 5">NH11</strain>
    </source>
</reference>
<evidence type="ECO:0000259" key="3">
    <source>
        <dbReference type="Pfam" id="PF00291"/>
    </source>
</evidence>
<dbReference type="Gene3D" id="3.40.50.1100">
    <property type="match status" value="2"/>
</dbReference>
<name>A0A1P8WHE3_9PLAN</name>
<proteinExistence type="predicted"/>
<dbReference type="Proteomes" id="UP000187735">
    <property type="component" value="Chromosome"/>
</dbReference>
<dbReference type="InterPro" id="IPR036052">
    <property type="entry name" value="TrpB-like_PALP_sf"/>
</dbReference>
<dbReference type="EC" id="4.2.3.1" evidence="4"/>
<dbReference type="PANTHER" id="PTHR10314">
    <property type="entry name" value="CYSTATHIONINE BETA-SYNTHASE"/>
    <property type="match status" value="1"/>
</dbReference>
<keyword evidence="5" id="KW-1185">Reference proteome</keyword>
<evidence type="ECO:0000313" key="5">
    <source>
        <dbReference type="Proteomes" id="UP000187735"/>
    </source>
</evidence>
<organism evidence="4 5">
    <name type="scientific">Fuerstiella marisgermanici</name>
    <dbReference type="NCBI Taxonomy" id="1891926"/>
    <lineage>
        <taxon>Bacteria</taxon>
        <taxon>Pseudomonadati</taxon>
        <taxon>Planctomycetota</taxon>
        <taxon>Planctomycetia</taxon>
        <taxon>Planctomycetales</taxon>
        <taxon>Planctomycetaceae</taxon>
        <taxon>Fuerstiella</taxon>
    </lineage>
</organism>
<feature type="domain" description="Tryptophan synthase beta chain-like PALP" evidence="3">
    <location>
        <begin position="19"/>
        <end position="329"/>
    </location>
</feature>